<feature type="transmembrane region" description="Helical" evidence="8">
    <location>
        <begin position="348"/>
        <end position="366"/>
    </location>
</feature>
<keyword evidence="3" id="KW-0328">Glycosyltransferase</keyword>
<feature type="transmembrane region" description="Helical" evidence="8">
    <location>
        <begin position="212"/>
        <end position="229"/>
    </location>
</feature>
<feature type="transmembrane region" description="Helical" evidence="8">
    <location>
        <begin position="300"/>
        <end position="319"/>
    </location>
</feature>
<feature type="transmembrane region" description="Helical" evidence="8">
    <location>
        <begin position="12"/>
        <end position="33"/>
    </location>
</feature>
<dbReference type="GO" id="GO:0009103">
    <property type="term" value="P:lipopolysaccharide biosynthetic process"/>
    <property type="evidence" value="ECO:0007669"/>
    <property type="project" value="UniProtKB-ARBA"/>
</dbReference>
<comment type="subcellular location">
    <subcellularLocation>
        <location evidence="1">Cell membrane</location>
        <topology evidence="1">Multi-pass membrane protein</topology>
    </subcellularLocation>
</comment>
<protein>
    <recommendedName>
        <fullName evidence="9">Glycosyltransferase RgtA/B/C/D-like domain-containing protein</fullName>
    </recommendedName>
</protein>
<feature type="transmembrane region" description="Helical" evidence="8">
    <location>
        <begin position="268"/>
        <end position="288"/>
    </location>
</feature>
<keyword evidence="7 8" id="KW-0472">Membrane</keyword>
<keyword evidence="4" id="KW-0808">Transferase</keyword>
<gene>
    <name evidence="10" type="ORF">UR68_C0051G0006</name>
</gene>
<evidence type="ECO:0000313" key="11">
    <source>
        <dbReference type="Proteomes" id="UP000034457"/>
    </source>
</evidence>
<organism evidence="10 11">
    <name type="scientific">Candidatus Roizmanbacteria bacterium GW2011_GWA2_35_19</name>
    <dbReference type="NCBI Taxonomy" id="1618478"/>
    <lineage>
        <taxon>Bacteria</taxon>
        <taxon>Candidatus Roizmaniibacteriota</taxon>
    </lineage>
</organism>
<evidence type="ECO:0000259" key="9">
    <source>
        <dbReference type="Pfam" id="PF13231"/>
    </source>
</evidence>
<evidence type="ECO:0000256" key="3">
    <source>
        <dbReference type="ARBA" id="ARBA00022676"/>
    </source>
</evidence>
<keyword evidence="2" id="KW-1003">Cell membrane</keyword>
<feature type="transmembrane region" description="Helical" evidence="8">
    <location>
        <begin position="131"/>
        <end position="162"/>
    </location>
</feature>
<dbReference type="Proteomes" id="UP000034457">
    <property type="component" value="Unassembled WGS sequence"/>
</dbReference>
<feature type="transmembrane region" description="Helical" evidence="8">
    <location>
        <begin position="174"/>
        <end position="200"/>
    </location>
</feature>
<dbReference type="STRING" id="1618478.UR68_C0051G0006"/>
<evidence type="ECO:0000256" key="2">
    <source>
        <dbReference type="ARBA" id="ARBA00022475"/>
    </source>
</evidence>
<feature type="domain" description="Glycosyltransferase RgtA/B/C/D-like" evidence="9">
    <location>
        <begin position="78"/>
        <end position="229"/>
    </location>
</feature>
<reference evidence="10 11" key="1">
    <citation type="journal article" date="2015" name="Nature">
        <title>rRNA introns, odd ribosomes, and small enigmatic genomes across a large radiation of phyla.</title>
        <authorList>
            <person name="Brown C.T."/>
            <person name="Hug L.A."/>
            <person name="Thomas B.C."/>
            <person name="Sharon I."/>
            <person name="Castelle C.J."/>
            <person name="Singh A."/>
            <person name="Wilkins M.J."/>
            <person name="Williams K.H."/>
            <person name="Banfield J.F."/>
        </authorList>
    </citation>
    <scope>NUCLEOTIDE SEQUENCE [LARGE SCALE GENOMIC DNA]</scope>
</reference>
<dbReference type="PANTHER" id="PTHR33908">
    <property type="entry name" value="MANNOSYLTRANSFERASE YKCB-RELATED"/>
    <property type="match status" value="1"/>
</dbReference>
<accession>A0A0G0C0A3</accession>
<dbReference type="PANTHER" id="PTHR33908:SF11">
    <property type="entry name" value="MEMBRANE PROTEIN"/>
    <property type="match status" value="1"/>
</dbReference>
<keyword evidence="6 8" id="KW-1133">Transmembrane helix</keyword>
<feature type="non-terminal residue" evidence="10">
    <location>
        <position position="463"/>
    </location>
</feature>
<evidence type="ECO:0000256" key="1">
    <source>
        <dbReference type="ARBA" id="ARBA00004651"/>
    </source>
</evidence>
<evidence type="ECO:0000256" key="5">
    <source>
        <dbReference type="ARBA" id="ARBA00022692"/>
    </source>
</evidence>
<evidence type="ECO:0000256" key="6">
    <source>
        <dbReference type="ARBA" id="ARBA00022989"/>
    </source>
</evidence>
<feature type="transmembrane region" description="Helical" evidence="8">
    <location>
        <begin position="325"/>
        <end position="341"/>
    </location>
</feature>
<dbReference type="AlphaFoldDB" id="A0A0G0C0A3"/>
<name>A0A0G0C0A3_9BACT</name>
<evidence type="ECO:0000256" key="7">
    <source>
        <dbReference type="ARBA" id="ARBA00023136"/>
    </source>
</evidence>
<evidence type="ECO:0000256" key="4">
    <source>
        <dbReference type="ARBA" id="ARBA00022679"/>
    </source>
</evidence>
<evidence type="ECO:0000313" key="10">
    <source>
        <dbReference type="EMBL" id="KKP69511.1"/>
    </source>
</evidence>
<dbReference type="Pfam" id="PF13231">
    <property type="entry name" value="PMT_2"/>
    <property type="match status" value="1"/>
</dbReference>
<proteinExistence type="predicted"/>
<dbReference type="GO" id="GO:0005886">
    <property type="term" value="C:plasma membrane"/>
    <property type="evidence" value="ECO:0007669"/>
    <property type="project" value="UniProtKB-SubCell"/>
</dbReference>
<feature type="transmembrane region" description="Helical" evidence="8">
    <location>
        <begin position="100"/>
        <end position="119"/>
    </location>
</feature>
<sequence length="463" mass="54321">MKTKTLEQLKSILRSNWLFVFLTFLYCLVQYFFLQNNTVPMQWDDAWFYENSIKLFDNISRIGFMQGIFEYVKIGQTKPPLINMLMTVFFFLFGRNMNSIIPYFLFLILFNNILLLALFQRYKNLSLPIKILAFSLLNLSPISVGLSRIFMADYLMGIMIFFILIEFTGQKRSFILGVLLALGLLAKTQFIIYIISIYVYILFSTFKKPKNIFMLIFPSLILFFPWVIYNLKIFIDFTYNISFGGASKNYSLGGIFDLNTFKVYWLQIINYVIGAINLAGIILFIFLARKQKNKVHLNKDLFIVLISLFLFTLILSFNVNKAFRFAYPLIVYTAFLAIYVFKNLRNTLSLTILSIVILVLSSFSLLNTSFPKFSITREFKSILFFSPNLGTNYPFRRGNWKQKEILEEIKIVSRNKKSSIIFLGDYQYFNLNNFSLYSTFNNFPFNIGTIAYFSKNLNNEEVF</sequence>
<dbReference type="EMBL" id="LBQC01000051">
    <property type="protein sequence ID" value="KKP69511.1"/>
    <property type="molecule type" value="Genomic_DNA"/>
</dbReference>
<dbReference type="GO" id="GO:0016763">
    <property type="term" value="F:pentosyltransferase activity"/>
    <property type="evidence" value="ECO:0007669"/>
    <property type="project" value="TreeGrafter"/>
</dbReference>
<evidence type="ECO:0000256" key="8">
    <source>
        <dbReference type="SAM" id="Phobius"/>
    </source>
</evidence>
<comment type="caution">
    <text evidence="10">The sequence shown here is derived from an EMBL/GenBank/DDBJ whole genome shotgun (WGS) entry which is preliminary data.</text>
</comment>
<dbReference type="InterPro" id="IPR038731">
    <property type="entry name" value="RgtA/B/C-like"/>
</dbReference>
<keyword evidence="5 8" id="KW-0812">Transmembrane</keyword>
<dbReference type="InterPro" id="IPR050297">
    <property type="entry name" value="LipidA_mod_glycosyltrf_83"/>
</dbReference>